<dbReference type="Proteomes" id="UP000277580">
    <property type="component" value="Unassembled WGS sequence"/>
</dbReference>
<sequence length="1086" mass="120471">MAPLNMRFHAPLSSTNDYLFEDYLTSSNHQEGICVGGAPKNSNLDLTIAKGNSTLLSEESKLKVLYDAVWEYRSDAWCHNAQTAEAPLNKSAYRRSSQQYYFGNNPPSSEFGDPREKFDWFSGSIDPLLLSDPPLSALGFTGESDTDIKDTVRGATGSNDLQENSELPLSPENMGYITSNNMETSKRMPVKGFSTMLVDSYQFPHVLEHKNGLSFKEVPLTSSGGTQRVSLETKAPNINEDRRIECQFPDCDKKKGFKSMQTYIIHMRKHQECSTKDPLAYPSQVSDIDLANPGIPLPYVIPQPVNMEDKVFRCPYAGCKLTPFKSINTFRRHCDSVHSGKEAECPFCVLERSDRKDEDNPKKVHLFTRADALQKMLEVMRILRRGDGKGVIWDKTTEPAGKGFEGRDENGMLVVDSITQKRKRTKACNDHSQKLKKAKPQKGPSKAEAFGKVKEEETISSQFTISLSGHYSPSFSSSGSFSCFQLDSPPSPFPSTNGTTEVVAMVPLRKRERTSTAAPGKGKMRAKVSKIKREADSDEETASMSVEGSKYFHASDMLFGRTGVAGLGEAAEKENVPGFLSLGKEVAGQNMALKFKVLESATASSASSFGYCFSWPNNGASFYYNAGDHQIQSSDTPASAAVYPTSLWGSWATKNVIDTDTWRPDYPQQISQRGTNLSVSTQSAEVREFTGNHVENSAAVTEEHGMLVMEEENYININNSGVSLGASGSSMISQNDVSGAYGQPHQVHLFGLPAEPIPESQYTDWLYSYMLNDSERRPLYILKICEDERILVLSSTTRSSRGWEGMQEQYRQYFLPIAPTPMIGDRRLITLEEDPEAIFLGKSLLYLELNVVIFPRKLMGYIGRVTTEGQKLIHREFYDLCNRIRQTQQPPQNQPSQAAKEACDLKAKGAQNREATVKSPASLESPARVKSPARVNSPCKVEKSPASVKSLGVSSSPDTDSPADINHPVRDSYSPRRRGGRRGKTSKHNGGLSTNPQRRDIPVNESPLKGDDLSTALSGLELISTSSSDPSNSPQIVSNDYIVLETRVDNRQHQSLQPGPSIRKRTRRPRRDDAQWRSTDMTKSSR</sequence>
<protein>
    <recommendedName>
        <fullName evidence="2">C2H2-type domain-containing protein</fullName>
    </recommendedName>
</protein>
<proteinExistence type="predicted"/>
<dbReference type="InParanoid" id="A0A3N4KTG5"/>
<evidence type="ECO:0000313" key="4">
    <source>
        <dbReference type="Proteomes" id="UP000277580"/>
    </source>
</evidence>
<feature type="domain" description="C2H2-type" evidence="2">
    <location>
        <begin position="244"/>
        <end position="270"/>
    </location>
</feature>
<reference evidence="3 4" key="1">
    <citation type="journal article" date="2018" name="Nat. Ecol. Evol.">
        <title>Pezizomycetes genomes reveal the molecular basis of ectomycorrhizal truffle lifestyle.</title>
        <authorList>
            <person name="Murat C."/>
            <person name="Payen T."/>
            <person name="Noel B."/>
            <person name="Kuo A."/>
            <person name="Morin E."/>
            <person name="Chen J."/>
            <person name="Kohler A."/>
            <person name="Krizsan K."/>
            <person name="Balestrini R."/>
            <person name="Da Silva C."/>
            <person name="Montanini B."/>
            <person name="Hainaut M."/>
            <person name="Levati E."/>
            <person name="Barry K.W."/>
            <person name="Belfiori B."/>
            <person name="Cichocki N."/>
            <person name="Clum A."/>
            <person name="Dockter R.B."/>
            <person name="Fauchery L."/>
            <person name="Guy J."/>
            <person name="Iotti M."/>
            <person name="Le Tacon F."/>
            <person name="Lindquist E.A."/>
            <person name="Lipzen A."/>
            <person name="Malagnac F."/>
            <person name="Mello A."/>
            <person name="Molinier V."/>
            <person name="Miyauchi S."/>
            <person name="Poulain J."/>
            <person name="Riccioni C."/>
            <person name="Rubini A."/>
            <person name="Sitrit Y."/>
            <person name="Splivallo R."/>
            <person name="Traeger S."/>
            <person name="Wang M."/>
            <person name="Zifcakova L."/>
            <person name="Wipf D."/>
            <person name="Zambonelli A."/>
            <person name="Paolocci F."/>
            <person name="Nowrousian M."/>
            <person name="Ottonello S."/>
            <person name="Baldrian P."/>
            <person name="Spatafora J.W."/>
            <person name="Henrissat B."/>
            <person name="Nagy L.G."/>
            <person name="Aury J.M."/>
            <person name="Wincker P."/>
            <person name="Grigoriev I.V."/>
            <person name="Bonfante P."/>
            <person name="Martin F.M."/>
        </authorList>
    </citation>
    <scope>NUCLEOTIDE SEQUENCE [LARGE SCALE GENOMIC DNA]</scope>
    <source>
        <strain evidence="3 4">CCBAS932</strain>
    </source>
</reference>
<feature type="compositionally biased region" description="Polar residues" evidence="1">
    <location>
        <begin position="1076"/>
        <end position="1086"/>
    </location>
</feature>
<feature type="compositionally biased region" description="Polar residues" evidence="1">
    <location>
        <begin position="156"/>
        <end position="167"/>
    </location>
</feature>
<feature type="region of interest" description="Disordered" evidence="1">
    <location>
        <begin position="153"/>
        <end position="173"/>
    </location>
</feature>
<gene>
    <name evidence="3" type="ORF">P167DRAFT_573095</name>
</gene>
<accession>A0A3N4KTG5</accession>
<dbReference type="SMART" id="SM00355">
    <property type="entry name" value="ZnF_C2H2"/>
    <property type="match status" value="2"/>
</dbReference>
<organism evidence="3 4">
    <name type="scientific">Morchella conica CCBAS932</name>
    <dbReference type="NCBI Taxonomy" id="1392247"/>
    <lineage>
        <taxon>Eukaryota</taxon>
        <taxon>Fungi</taxon>
        <taxon>Dikarya</taxon>
        <taxon>Ascomycota</taxon>
        <taxon>Pezizomycotina</taxon>
        <taxon>Pezizomycetes</taxon>
        <taxon>Pezizales</taxon>
        <taxon>Morchellaceae</taxon>
        <taxon>Morchella</taxon>
    </lineage>
</organism>
<feature type="compositionally biased region" description="Basic residues" evidence="1">
    <location>
        <begin position="975"/>
        <end position="987"/>
    </location>
</feature>
<dbReference type="AlphaFoldDB" id="A0A3N4KTG5"/>
<feature type="region of interest" description="Disordered" evidence="1">
    <location>
        <begin position="888"/>
        <end position="1012"/>
    </location>
</feature>
<feature type="region of interest" description="Disordered" evidence="1">
    <location>
        <begin position="420"/>
        <end position="453"/>
    </location>
</feature>
<evidence type="ECO:0000256" key="1">
    <source>
        <dbReference type="SAM" id="MobiDB-lite"/>
    </source>
</evidence>
<evidence type="ECO:0000313" key="3">
    <source>
        <dbReference type="EMBL" id="RPB13800.1"/>
    </source>
</evidence>
<feature type="compositionally biased region" description="Low complexity" evidence="1">
    <location>
        <begin position="888"/>
        <end position="897"/>
    </location>
</feature>
<keyword evidence="4" id="KW-1185">Reference proteome</keyword>
<feature type="domain" description="C2H2-type" evidence="2">
    <location>
        <begin position="312"/>
        <end position="338"/>
    </location>
</feature>
<dbReference type="InterPro" id="IPR013087">
    <property type="entry name" value="Znf_C2H2_type"/>
</dbReference>
<feature type="region of interest" description="Disordered" evidence="1">
    <location>
        <begin position="1047"/>
        <end position="1086"/>
    </location>
</feature>
<dbReference type="OrthoDB" id="10392732at2759"/>
<feature type="region of interest" description="Disordered" evidence="1">
    <location>
        <begin position="512"/>
        <end position="542"/>
    </location>
</feature>
<name>A0A3N4KTG5_9PEZI</name>
<feature type="compositionally biased region" description="Basic and acidic residues" evidence="1">
    <location>
        <begin position="997"/>
        <end position="1012"/>
    </location>
</feature>
<dbReference type="EMBL" id="ML119121">
    <property type="protein sequence ID" value="RPB13800.1"/>
    <property type="molecule type" value="Genomic_DNA"/>
</dbReference>
<evidence type="ECO:0000259" key="2">
    <source>
        <dbReference type="SMART" id="SM00355"/>
    </source>
</evidence>